<protein>
    <submittedName>
        <fullName evidence="1">Uncharacterized protein</fullName>
    </submittedName>
</protein>
<gene>
    <name evidence="1" type="ORF">H2B01_01845</name>
</gene>
<name>A0AC60W701_9ARCH</name>
<comment type="caution">
    <text evidence="1">The sequence shown here is derived from an EMBL/GenBank/DDBJ whole genome shotgun (WGS) entry which is preliminary data.</text>
</comment>
<proteinExistence type="predicted"/>
<evidence type="ECO:0000313" key="1">
    <source>
        <dbReference type="EMBL" id="MBA4462914.1"/>
    </source>
</evidence>
<accession>A0AC60W701</accession>
<dbReference type="Proteomes" id="UP000591542">
    <property type="component" value="Unassembled WGS sequence"/>
</dbReference>
<dbReference type="EMBL" id="JACEMX010000048">
    <property type="protein sequence ID" value="MBA4462914.1"/>
    <property type="molecule type" value="Genomic_DNA"/>
</dbReference>
<evidence type="ECO:0000313" key="2">
    <source>
        <dbReference type="Proteomes" id="UP000591542"/>
    </source>
</evidence>
<sequence length="63" mass="7031">MPVKIFSGVEYIVEKSVNDFIKDIKVVDIKITSHLNKNEKSQVIVLIHYEGQPPSHSTGPGLL</sequence>
<organism evidence="1 2">
    <name type="scientific">Candidatus Nitrosomaritimum aestuariumsis</name>
    <dbReference type="NCBI Taxonomy" id="3342354"/>
    <lineage>
        <taxon>Archaea</taxon>
        <taxon>Nitrososphaerota</taxon>
        <taxon>Nitrososphaeria</taxon>
        <taxon>Nitrosopumilales</taxon>
        <taxon>Nitrosopumilaceae</taxon>
        <taxon>Candidatus Nitrosomaritimum</taxon>
    </lineage>
</organism>
<reference evidence="1 2" key="1">
    <citation type="journal article" date="2020" name="Appl. Environ. Microbiol.">
        <title>Genomic Characteristics of a Novel Species of Ammonia-Oxidizing Archaea from the Jiulong River Estuary.</title>
        <authorList>
            <person name="Zou D."/>
            <person name="Wan R."/>
            <person name="Han L."/>
            <person name="Xu M.N."/>
            <person name="Liu Y."/>
            <person name="Liu H."/>
            <person name="Kao S.J."/>
            <person name="Li M."/>
        </authorList>
    </citation>
    <scope>NUCLEOTIDE SEQUENCE [LARGE SCALE GENOMIC DNA]</scope>
    <source>
        <strain evidence="1">S2bin1</strain>
    </source>
</reference>